<dbReference type="InterPro" id="IPR011008">
    <property type="entry name" value="Dimeric_a/b-barrel"/>
</dbReference>
<dbReference type="Proteomes" id="UP000886687">
    <property type="component" value="Unassembled WGS sequence"/>
</dbReference>
<gene>
    <name evidence="2" type="ORF">JAZ04_17310</name>
</gene>
<name>A0A9E4K7D6_9GAMM</name>
<evidence type="ECO:0000313" key="2">
    <source>
        <dbReference type="EMBL" id="MCG7940597.1"/>
    </source>
</evidence>
<dbReference type="Pfam" id="PF07045">
    <property type="entry name" value="DUF1330"/>
    <property type="match status" value="1"/>
</dbReference>
<sequence length="101" mass="11634">MGFERIMGLNVTDDEAYQKYREEMEPILNSTGAAFGYDFKIAEVLRSKTDQPINRVFTIDFPNREAMEAFFERPDYLAIKQRHLDGAINSKTVIALHETDA</sequence>
<dbReference type="InterPro" id="IPR010753">
    <property type="entry name" value="DUF1330"/>
</dbReference>
<evidence type="ECO:0000313" key="3">
    <source>
        <dbReference type="Proteomes" id="UP000886687"/>
    </source>
</evidence>
<accession>A0A9E4K7D6</accession>
<dbReference type="SUPFAM" id="SSF54909">
    <property type="entry name" value="Dimeric alpha+beta barrel"/>
    <property type="match status" value="1"/>
</dbReference>
<evidence type="ECO:0000259" key="1">
    <source>
        <dbReference type="Pfam" id="PF07045"/>
    </source>
</evidence>
<comment type="caution">
    <text evidence="2">The sequence shown here is derived from an EMBL/GenBank/DDBJ whole genome shotgun (WGS) entry which is preliminary data.</text>
</comment>
<dbReference type="AlphaFoldDB" id="A0A9E4K7D6"/>
<reference evidence="2" key="1">
    <citation type="journal article" date="2021" name="Proc. Natl. Acad. Sci. U.S.A.">
        <title>Global biogeography of chemosynthetic symbionts reveals both localized and globally distributed symbiont groups. .</title>
        <authorList>
            <person name="Osvatic J.T."/>
            <person name="Wilkins L.G.E."/>
            <person name="Leibrecht L."/>
            <person name="Leray M."/>
            <person name="Zauner S."/>
            <person name="Polzin J."/>
            <person name="Camacho Y."/>
            <person name="Gros O."/>
            <person name="van Gils J.A."/>
            <person name="Eisen J.A."/>
            <person name="Petersen J.M."/>
            <person name="Yuen B."/>
        </authorList>
    </citation>
    <scope>NUCLEOTIDE SEQUENCE</scope>
    <source>
        <strain evidence="2">MAGL173</strain>
    </source>
</reference>
<dbReference type="EMBL" id="JAEPDI010000014">
    <property type="protein sequence ID" value="MCG7940597.1"/>
    <property type="molecule type" value="Genomic_DNA"/>
</dbReference>
<feature type="domain" description="DUF1330" evidence="1">
    <location>
        <begin position="6"/>
        <end position="87"/>
    </location>
</feature>
<dbReference type="Gene3D" id="3.30.70.100">
    <property type="match status" value="1"/>
</dbReference>
<organism evidence="2 3">
    <name type="scientific">Candidatus Thiodiazotropha lotti</name>
    <dbReference type="NCBI Taxonomy" id="2792787"/>
    <lineage>
        <taxon>Bacteria</taxon>
        <taxon>Pseudomonadati</taxon>
        <taxon>Pseudomonadota</taxon>
        <taxon>Gammaproteobacteria</taxon>
        <taxon>Chromatiales</taxon>
        <taxon>Sedimenticolaceae</taxon>
        <taxon>Candidatus Thiodiazotropha</taxon>
    </lineage>
</organism>
<proteinExistence type="predicted"/>
<protein>
    <submittedName>
        <fullName evidence="2">DUF1330 domain-containing protein</fullName>
    </submittedName>
</protein>